<dbReference type="NCBIfam" id="TIGR01509">
    <property type="entry name" value="HAD-SF-IA-v3"/>
    <property type="match status" value="1"/>
</dbReference>
<dbReference type="Proteomes" id="UP000177610">
    <property type="component" value="Unassembled WGS sequence"/>
</dbReference>
<dbReference type="STRING" id="1817821.A2717_04275"/>
<dbReference type="NCBIfam" id="TIGR01549">
    <property type="entry name" value="HAD-SF-IA-v1"/>
    <property type="match status" value="1"/>
</dbReference>
<evidence type="ECO:0008006" key="3">
    <source>
        <dbReference type="Google" id="ProtNLM"/>
    </source>
</evidence>
<dbReference type="InterPro" id="IPR006439">
    <property type="entry name" value="HAD-SF_hydro_IA"/>
</dbReference>
<dbReference type="InterPro" id="IPR036412">
    <property type="entry name" value="HAD-like_sf"/>
</dbReference>
<evidence type="ECO:0000313" key="1">
    <source>
        <dbReference type="EMBL" id="OGE73804.1"/>
    </source>
</evidence>
<dbReference type="Gene3D" id="3.40.50.1000">
    <property type="entry name" value="HAD superfamily/HAD-like"/>
    <property type="match status" value="1"/>
</dbReference>
<gene>
    <name evidence="1" type="ORF">A2717_04275</name>
</gene>
<dbReference type="Pfam" id="PF00702">
    <property type="entry name" value="Hydrolase"/>
    <property type="match status" value="1"/>
</dbReference>
<proteinExistence type="predicted"/>
<dbReference type="PRINTS" id="PR00413">
    <property type="entry name" value="HADHALOGNASE"/>
</dbReference>
<dbReference type="SUPFAM" id="SSF56784">
    <property type="entry name" value="HAD-like"/>
    <property type="match status" value="1"/>
</dbReference>
<dbReference type="InterPro" id="IPR023214">
    <property type="entry name" value="HAD_sf"/>
</dbReference>
<dbReference type="PANTHER" id="PTHR43611:SF3">
    <property type="entry name" value="FLAVIN MONONUCLEOTIDE HYDROLASE 1, CHLOROPLATIC"/>
    <property type="match status" value="1"/>
</dbReference>
<dbReference type="EMBL" id="MFEH01000005">
    <property type="protein sequence ID" value="OGE73804.1"/>
    <property type="molecule type" value="Genomic_DNA"/>
</dbReference>
<name>A0A1F5N862_9BACT</name>
<comment type="caution">
    <text evidence="1">The sequence shown here is derived from an EMBL/GenBank/DDBJ whole genome shotgun (WGS) entry which is preliminary data.</text>
</comment>
<reference evidence="1 2" key="1">
    <citation type="journal article" date="2016" name="Nat. Commun.">
        <title>Thousands of microbial genomes shed light on interconnected biogeochemical processes in an aquifer system.</title>
        <authorList>
            <person name="Anantharaman K."/>
            <person name="Brown C.T."/>
            <person name="Hug L.A."/>
            <person name="Sharon I."/>
            <person name="Castelle C.J."/>
            <person name="Probst A.J."/>
            <person name="Thomas B.C."/>
            <person name="Singh A."/>
            <person name="Wilkins M.J."/>
            <person name="Karaoz U."/>
            <person name="Brodie E.L."/>
            <person name="Williams K.H."/>
            <person name="Hubbard S.S."/>
            <person name="Banfield J.F."/>
        </authorList>
    </citation>
    <scope>NUCLEOTIDE SEQUENCE [LARGE SCALE GENOMIC DNA]</scope>
</reference>
<dbReference type="SFLD" id="SFLDG01129">
    <property type="entry name" value="C1.5:_HAD__Beta-PGM__Phosphata"/>
    <property type="match status" value="1"/>
</dbReference>
<organism evidence="1 2">
    <name type="scientific">Candidatus Doudnabacteria bacterium RIFCSPHIGHO2_01_FULL_41_86</name>
    <dbReference type="NCBI Taxonomy" id="1817821"/>
    <lineage>
        <taxon>Bacteria</taxon>
        <taxon>Candidatus Doudnaibacteriota</taxon>
    </lineage>
</organism>
<protein>
    <recommendedName>
        <fullName evidence="3">FCP1 homology domain-containing protein</fullName>
    </recommendedName>
</protein>
<sequence length="198" mass="22981">MKKIKAIIFDLGGVVATGGYLSFIKHYCAECFTPVGKKKIYQLERQVNLGEITETQFYREIEKIFHVHLKPKQMHQQIVRNMKADKALVHMIPKLKKAKVALFSNSLGHMAMEVLKKRHLTGKKFFDRIFLSTQMHMAKPDKQAYRYILKKLKVKPSEAVMVDDRIENLIPARAIGMKGIQYKNASQFGREIKKYQLV</sequence>
<dbReference type="CDD" id="cd02603">
    <property type="entry name" value="HAD_sEH-N_like"/>
    <property type="match status" value="1"/>
</dbReference>
<dbReference type="SFLD" id="SFLDS00003">
    <property type="entry name" value="Haloacid_Dehalogenase"/>
    <property type="match status" value="1"/>
</dbReference>
<dbReference type="PANTHER" id="PTHR43611">
    <property type="entry name" value="ALPHA-D-GLUCOSE 1-PHOSPHATE PHOSPHATASE"/>
    <property type="match status" value="1"/>
</dbReference>
<accession>A0A1F5N862</accession>
<dbReference type="AlphaFoldDB" id="A0A1F5N862"/>
<evidence type="ECO:0000313" key="2">
    <source>
        <dbReference type="Proteomes" id="UP000177610"/>
    </source>
</evidence>